<dbReference type="Proteomes" id="UP000228380">
    <property type="component" value="Unplaced"/>
</dbReference>
<feature type="transmembrane region" description="Helical" evidence="6">
    <location>
        <begin position="163"/>
        <end position="183"/>
    </location>
</feature>
<gene>
    <name evidence="8" type="primary">LOC103698297</name>
</gene>
<evidence type="ECO:0000313" key="7">
    <source>
        <dbReference type="Proteomes" id="UP000228380"/>
    </source>
</evidence>
<evidence type="ECO:0000256" key="2">
    <source>
        <dbReference type="ARBA" id="ARBA00006665"/>
    </source>
</evidence>
<feature type="transmembrane region" description="Helical" evidence="6">
    <location>
        <begin position="343"/>
        <end position="364"/>
    </location>
</feature>
<keyword evidence="5 6" id="KW-0472">Membrane</keyword>
<feature type="transmembrane region" description="Helical" evidence="6">
    <location>
        <begin position="204"/>
        <end position="227"/>
    </location>
</feature>
<dbReference type="AlphaFoldDB" id="A0A8B8ZEN0"/>
<evidence type="ECO:0000256" key="4">
    <source>
        <dbReference type="ARBA" id="ARBA00022989"/>
    </source>
</evidence>
<dbReference type="InterPro" id="IPR005016">
    <property type="entry name" value="TDE1/TMS"/>
</dbReference>
<comment type="similarity">
    <text evidence="2">Belongs to the TDE1 family.</text>
</comment>
<evidence type="ECO:0000256" key="3">
    <source>
        <dbReference type="ARBA" id="ARBA00022692"/>
    </source>
</evidence>
<feature type="transmembrane region" description="Helical" evidence="6">
    <location>
        <begin position="300"/>
        <end position="322"/>
    </location>
</feature>
<keyword evidence="4 6" id="KW-1133">Transmembrane helix</keyword>
<feature type="transmembrane region" description="Helical" evidence="6">
    <location>
        <begin position="99"/>
        <end position="118"/>
    </location>
</feature>
<proteinExistence type="inferred from homology"/>
<reference evidence="8" key="1">
    <citation type="submission" date="2025-08" db="UniProtKB">
        <authorList>
            <consortium name="RefSeq"/>
        </authorList>
    </citation>
    <scope>IDENTIFICATION</scope>
    <source>
        <tissue evidence="8">Young leaves</tissue>
    </source>
</reference>
<sequence length="426" mass="49104">MKLRMRKPDEPAENILVEGDRSEEIRSWEQSIFAKQESAIYSVKRKQSLQARYIYGFIFFLTNLLAWFVRDYGHKFLHILHYITVCGIDGDECFHAAGVLRISLGCFIFFSSMFVTTLRAEKLQEARNSWHSRCWALKVAIYLLSVMVPFIIPSGFIQLYGQLAHVGAGIFLLLQLISLIHFLSWCDSKWMPDLQSKKCGFFGLFLSTIFYLGSFCGIVLMYIMYALDTSCAINIFFITWTAILVKVMMIVSLHSKVNRGLLSSGIMCSYIVFLCWSAIQSEPHTQKCNTKKMMAEDGDWTTILSFLIAICAIVMATFSTGIDSQSFQFRKDDIQSEDDDVPYSYEIFHFIFSMGAMYFAMLFISWEMDQPTRKWSIDVGWASTWVKILNEWFAASIYLWKLISPAVMRDKAINPEQHVQNVQVSV</sequence>
<keyword evidence="3 6" id="KW-0812">Transmembrane</keyword>
<dbReference type="GeneID" id="103698297"/>
<accession>A0A8B8ZEN0</accession>
<dbReference type="Pfam" id="PF03348">
    <property type="entry name" value="Serinc"/>
    <property type="match status" value="2"/>
</dbReference>
<dbReference type="OrthoDB" id="5963193at2759"/>
<evidence type="ECO:0000256" key="6">
    <source>
        <dbReference type="SAM" id="Phobius"/>
    </source>
</evidence>
<dbReference type="RefSeq" id="XP_038972586.1">
    <property type="nucleotide sequence ID" value="XM_039116658.1"/>
</dbReference>
<feature type="transmembrane region" description="Helical" evidence="6">
    <location>
        <begin position="384"/>
        <end position="403"/>
    </location>
</feature>
<comment type="subcellular location">
    <subcellularLocation>
        <location evidence="1">Membrane</location>
        <topology evidence="1">Multi-pass membrane protein</topology>
    </subcellularLocation>
</comment>
<feature type="transmembrane region" description="Helical" evidence="6">
    <location>
        <begin position="53"/>
        <end position="70"/>
    </location>
</feature>
<organism evidence="7 8">
    <name type="scientific">Phoenix dactylifera</name>
    <name type="common">Date palm</name>
    <dbReference type="NCBI Taxonomy" id="42345"/>
    <lineage>
        <taxon>Eukaryota</taxon>
        <taxon>Viridiplantae</taxon>
        <taxon>Streptophyta</taxon>
        <taxon>Embryophyta</taxon>
        <taxon>Tracheophyta</taxon>
        <taxon>Spermatophyta</taxon>
        <taxon>Magnoliopsida</taxon>
        <taxon>Liliopsida</taxon>
        <taxon>Arecaceae</taxon>
        <taxon>Coryphoideae</taxon>
        <taxon>Phoeniceae</taxon>
        <taxon>Phoenix</taxon>
    </lineage>
</organism>
<evidence type="ECO:0000313" key="8">
    <source>
        <dbReference type="RefSeq" id="XP_038972586.1"/>
    </source>
</evidence>
<dbReference type="PANTHER" id="PTHR10383">
    <property type="entry name" value="SERINE INCORPORATOR"/>
    <property type="match status" value="1"/>
</dbReference>
<keyword evidence="7" id="KW-1185">Reference proteome</keyword>
<feature type="transmembrane region" description="Helical" evidence="6">
    <location>
        <begin position="139"/>
        <end position="157"/>
    </location>
</feature>
<protein>
    <submittedName>
        <fullName evidence="8">Probable serine incorporator isoform X1</fullName>
    </submittedName>
</protein>
<evidence type="ECO:0000256" key="5">
    <source>
        <dbReference type="ARBA" id="ARBA00023136"/>
    </source>
</evidence>
<dbReference type="KEGG" id="pda:103698297"/>
<dbReference type="PANTHER" id="PTHR10383:SF23">
    <property type="entry name" value="SERINC-DOMAIN CONTAINING SERINE AND SPHINGOLIPID BIOSYNTHESIS PROTEIN"/>
    <property type="match status" value="1"/>
</dbReference>
<feature type="transmembrane region" description="Helical" evidence="6">
    <location>
        <begin position="260"/>
        <end position="280"/>
    </location>
</feature>
<feature type="transmembrane region" description="Helical" evidence="6">
    <location>
        <begin position="233"/>
        <end position="253"/>
    </location>
</feature>
<dbReference type="GO" id="GO:0016020">
    <property type="term" value="C:membrane"/>
    <property type="evidence" value="ECO:0007669"/>
    <property type="project" value="UniProtKB-SubCell"/>
</dbReference>
<name>A0A8B8ZEN0_PHODC</name>
<evidence type="ECO:0000256" key="1">
    <source>
        <dbReference type="ARBA" id="ARBA00004141"/>
    </source>
</evidence>